<keyword evidence="5 12" id="KW-0378">Hydrolase</keyword>
<dbReference type="PANTHER" id="PTHR14732:SF0">
    <property type="entry name" value="RNA POLYMERASE II SUBUNIT B1 CTD PHOSPHATASE RPAP2-RELATED"/>
    <property type="match status" value="1"/>
</dbReference>
<dbReference type="GO" id="GO:0043175">
    <property type="term" value="F:RNA polymerase core enzyme binding"/>
    <property type="evidence" value="ECO:0007669"/>
    <property type="project" value="UniProtKB-UniRule"/>
</dbReference>
<dbReference type="GO" id="GO:0005634">
    <property type="term" value="C:nucleus"/>
    <property type="evidence" value="ECO:0007669"/>
    <property type="project" value="UniProtKB-SubCell"/>
</dbReference>
<proteinExistence type="inferred from homology"/>
<keyword evidence="16" id="KW-1185">Reference proteome</keyword>
<evidence type="ECO:0000313" key="15">
    <source>
        <dbReference type="EMBL" id="TPX12027.1"/>
    </source>
</evidence>
<dbReference type="STRING" id="1093900.A0A507AX17"/>
<dbReference type="Gene3D" id="1.25.40.820">
    <property type="match status" value="1"/>
</dbReference>
<reference evidence="15 16" key="1">
    <citation type="submission" date="2019-06" db="EMBL/GenBank/DDBJ databases">
        <title>Draft genome sequence of the filamentous fungus Phialemoniopsis curvata isolated from diesel fuel.</title>
        <authorList>
            <person name="Varaljay V.A."/>
            <person name="Lyon W.J."/>
            <person name="Crouch A.L."/>
            <person name="Drake C.E."/>
            <person name="Hollomon J.M."/>
            <person name="Nadeau L.J."/>
            <person name="Nunn H.S."/>
            <person name="Stevenson B.S."/>
            <person name="Bojanowski C.L."/>
            <person name="Crookes-Goodson W.J."/>
        </authorList>
    </citation>
    <scope>NUCLEOTIDE SEQUENCE [LARGE SCALE GENOMIC DNA]</scope>
    <source>
        <strain evidence="15 16">D216</strain>
    </source>
</reference>
<comment type="caution">
    <text evidence="15">The sequence shown here is derived from an EMBL/GenBank/DDBJ whole genome shotgun (WGS) entry which is preliminary data.</text>
</comment>
<evidence type="ECO:0000256" key="13">
    <source>
        <dbReference type="SAM" id="MobiDB-lite"/>
    </source>
</evidence>
<evidence type="ECO:0000256" key="11">
    <source>
        <dbReference type="PROSITE-ProRule" id="PRU00812"/>
    </source>
</evidence>
<feature type="region of interest" description="Disordered" evidence="13">
    <location>
        <begin position="1"/>
        <end position="39"/>
    </location>
</feature>
<feature type="compositionally biased region" description="Low complexity" evidence="13">
    <location>
        <begin position="16"/>
        <end position="26"/>
    </location>
</feature>
<feature type="domain" description="RTR1-type" evidence="14">
    <location>
        <begin position="92"/>
        <end position="179"/>
    </location>
</feature>
<evidence type="ECO:0000313" key="16">
    <source>
        <dbReference type="Proteomes" id="UP000319257"/>
    </source>
</evidence>
<dbReference type="GO" id="GO:0008420">
    <property type="term" value="F:RNA polymerase II CTD heptapeptide repeat phosphatase activity"/>
    <property type="evidence" value="ECO:0007669"/>
    <property type="project" value="UniProtKB-UniRule"/>
</dbReference>
<keyword evidence="7 12" id="KW-0904">Protein phosphatase</keyword>
<evidence type="ECO:0000256" key="4">
    <source>
        <dbReference type="ARBA" id="ARBA00022771"/>
    </source>
</evidence>
<keyword evidence="4 12" id="KW-0863">Zinc-finger</keyword>
<dbReference type="GO" id="GO:0008270">
    <property type="term" value="F:zinc ion binding"/>
    <property type="evidence" value="ECO:0007669"/>
    <property type="project" value="UniProtKB-KW"/>
</dbReference>
<dbReference type="InterPro" id="IPR039693">
    <property type="entry name" value="Rtr1/RPAP2"/>
</dbReference>
<name>A0A507AX17_9PEZI</name>
<dbReference type="OrthoDB" id="2590500at2759"/>
<evidence type="ECO:0000256" key="8">
    <source>
        <dbReference type="ARBA" id="ARBA00023242"/>
    </source>
</evidence>
<comment type="catalytic activity">
    <reaction evidence="9 12">
        <text>O-phospho-L-seryl-[protein] + H2O = L-seryl-[protein] + phosphate</text>
        <dbReference type="Rhea" id="RHEA:20629"/>
        <dbReference type="Rhea" id="RHEA-COMP:9863"/>
        <dbReference type="Rhea" id="RHEA-COMP:11604"/>
        <dbReference type="ChEBI" id="CHEBI:15377"/>
        <dbReference type="ChEBI" id="CHEBI:29999"/>
        <dbReference type="ChEBI" id="CHEBI:43474"/>
        <dbReference type="ChEBI" id="CHEBI:83421"/>
        <dbReference type="EC" id="3.1.3.16"/>
    </reaction>
</comment>
<evidence type="ECO:0000256" key="9">
    <source>
        <dbReference type="ARBA" id="ARBA00047761"/>
    </source>
</evidence>
<dbReference type="Pfam" id="PF04181">
    <property type="entry name" value="RPAP2_Rtr1"/>
    <property type="match status" value="1"/>
</dbReference>
<dbReference type="EC" id="3.1.3.16" evidence="12"/>
<dbReference type="GO" id="GO:0005737">
    <property type="term" value="C:cytoplasm"/>
    <property type="evidence" value="ECO:0007669"/>
    <property type="project" value="TreeGrafter"/>
</dbReference>
<keyword evidence="6 12" id="KW-0862">Zinc</keyword>
<evidence type="ECO:0000256" key="3">
    <source>
        <dbReference type="ARBA" id="ARBA00022723"/>
    </source>
</evidence>
<evidence type="ECO:0000256" key="1">
    <source>
        <dbReference type="ARBA" id="ARBA00004123"/>
    </source>
</evidence>
<evidence type="ECO:0000256" key="5">
    <source>
        <dbReference type="ARBA" id="ARBA00022801"/>
    </source>
</evidence>
<evidence type="ECO:0000256" key="7">
    <source>
        <dbReference type="ARBA" id="ARBA00022912"/>
    </source>
</evidence>
<gene>
    <name evidence="15" type="ORF">E0L32_007330</name>
</gene>
<accession>A0A507AX17</accession>
<dbReference type="PANTHER" id="PTHR14732">
    <property type="entry name" value="RNA POLYMERASE II SUBUNIT B1 CTD PHOSPHATASE RPAP2-RELATED"/>
    <property type="match status" value="1"/>
</dbReference>
<organism evidence="15 16">
    <name type="scientific">Thyridium curvatum</name>
    <dbReference type="NCBI Taxonomy" id="1093900"/>
    <lineage>
        <taxon>Eukaryota</taxon>
        <taxon>Fungi</taxon>
        <taxon>Dikarya</taxon>
        <taxon>Ascomycota</taxon>
        <taxon>Pezizomycotina</taxon>
        <taxon>Sordariomycetes</taxon>
        <taxon>Sordariomycetidae</taxon>
        <taxon>Thyridiales</taxon>
        <taxon>Thyridiaceae</taxon>
        <taxon>Thyridium</taxon>
    </lineage>
</organism>
<dbReference type="PROSITE" id="PS51479">
    <property type="entry name" value="ZF_RTR1"/>
    <property type="match status" value="1"/>
</dbReference>
<feature type="region of interest" description="Disordered" evidence="13">
    <location>
        <begin position="212"/>
        <end position="278"/>
    </location>
</feature>
<dbReference type="AlphaFoldDB" id="A0A507AX17"/>
<dbReference type="RefSeq" id="XP_030993738.1">
    <property type="nucleotide sequence ID" value="XM_031142062.1"/>
</dbReference>
<comment type="subcellular location">
    <subcellularLocation>
        <location evidence="1 12">Nucleus</location>
    </subcellularLocation>
</comment>
<dbReference type="EMBL" id="SKBQ01000044">
    <property type="protein sequence ID" value="TPX12027.1"/>
    <property type="molecule type" value="Genomic_DNA"/>
</dbReference>
<dbReference type="GeneID" id="41974777"/>
<dbReference type="InterPro" id="IPR007308">
    <property type="entry name" value="Rtr1/RPAP2_dom"/>
</dbReference>
<evidence type="ECO:0000256" key="12">
    <source>
        <dbReference type="RuleBase" id="RU367080"/>
    </source>
</evidence>
<dbReference type="FunCoup" id="A0A507AX17">
    <property type="interactions" value="324"/>
</dbReference>
<comment type="catalytic activity">
    <reaction evidence="10 12">
        <text>O-phospho-L-threonyl-[protein] + H2O = L-threonyl-[protein] + phosphate</text>
        <dbReference type="Rhea" id="RHEA:47004"/>
        <dbReference type="Rhea" id="RHEA-COMP:11060"/>
        <dbReference type="Rhea" id="RHEA-COMP:11605"/>
        <dbReference type="ChEBI" id="CHEBI:15377"/>
        <dbReference type="ChEBI" id="CHEBI:30013"/>
        <dbReference type="ChEBI" id="CHEBI:43474"/>
        <dbReference type="ChEBI" id="CHEBI:61977"/>
        <dbReference type="EC" id="3.1.3.16"/>
    </reaction>
</comment>
<keyword evidence="3 12" id="KW-0479">Metal-binding</keyword>
<evidence type="ECO:0000256" key="2">
    <source>
        <dbReference type="ARBA" id="ARBA00005676"/>
    </source>
</evidence>
<dbReference type="InParanoid" id="A0A507AX17"/>
<comment type="similarity">
    <text evidence="2 11 12">Belongs to the RPAP2 family.</text>
</comment>
<evidence type="ECO:0000256" key="6">
    <source>
        <dbReference type="ARBA" id="ARBA00022833"/>
    </source>
</evidence>
<dbReference type="Proteomes" id="UP000319257">
    <property type="component" value="Unassembled WGS sequence"/>
</dbReference>
<evidence type="ECO:0000256" key="10">
    <source>
        <dbReference type="ARBA" id="ARBA00048336"/>
    </source>
</evidence>
<feature type="compositionally biased region" description="Basic and acidic residues" evidence="13">
    <location>
        <begin position="265"/>
        <end position="278"/>
    </location>
</feature>
<sequence>MASSIPKRPLRGILKTPQPEEAAASAAPPPPPRSEEETRQIALKHANIIQERKELENTILESILRLTDLPVARDPAHSSASPAARDVEEFKRLVRVFQPTDYDDLIEERNTCGLCGYTLCPKPRKQFPGNGTWKLVNAGTKDFNIVQKKELEKWCSQECARRALYIKVQLNETAAWERVGIPDINIDLLDEEPQEASEEDQLTRQVARLKLEEDRKTSQQSATLALERGDPSTKRTVDPFDIEIREKTVTSQPSEPKLQGDDDDSHTLMEGHRPKFTS</sequence>
<keyword evidence="8 12" id="KW-0539">Nucleus</keyword>
<feature type="compositionally biased region" description="Basic and acidic residues" evidence="13">
    <location>
        <begin position="227"/>
        <end position="248"/>
    </location>
</feature>
<comment type="function">
    <text evidence="12">Putative RNA polymerase II subunit B1 C-terminal domain (CTD) phosphatase involved in RNA polymerase II transcription regulation.</text>
</comment>
<protein>
    <recommendedName>
        <fullName evidence="12">RNA polymerase II subunit B1 CTD phosphatase RPAP2 homolog</fullName>
        <ecNumber evidence="12">3.1.3.16</ecNumber>
    </recommendedName>
</protein>
<evidence type="ECO:0000259" key="14">
    <source>
        <dbReference type="PROSITE" id="PS51479"/>
    </source>
</evidence>
<dbReference type="InterPro" id="IPR038534">
    <property type="entry name" value="Rtr1/RPAP2_sf"/>
</dbReference>